<dbReference type="Proteomes" id="UP000075442">
    <property type="component" value="Unassembled WGS sequence"/>
</dbReference>
<evidence type="ECO:0000256" key="16">
    <source>
        <dbReference type="HAMAP-Rule" id="MF_00551"/>
    </source>
</evidence>
<dbReference type="CDD" id="cd02023">
    <property type="entry name" value="UMPK"/>
    <property type="match status" value="1"/>
</dbReference>
<keyword evidence="11 16" id="KW-0067">ATP-binding</keyword>
<keyword evidence="10 16" id="KW-0418">Kinase</keyword>
<dbReference type="GO" id="GO:0043771">
    <property type="term" value="F:cytidine kinase activity"/>
    <property type="evidence" value="ECO:0007669"/>
    <property type="project" value="RHEA"/>
</dbReference>
<dbReference type="PRINTS" id="PR00988">
    <property type="entry name" value="URIDINKINASE"/>
</dbReference>
<dbReference type="PANTHER" id="PTHR10285">
    <property type="entry name" value="URIDINE KINASE"/>
    <property type="match status" value="1"/>
</dbReference>
<protein>
    <recommendedName>
        <fullName evidence="6 16">Uridine kinase</fullName>
        <ecNumber evidence="5 16">2.7.1.48</ecNumber>
    </recommendedName>
    <alternativeName>
        <fullName evidence="12 16">Cytidine monophosphokinase</fullName>
    </alternativeName>
    <alternativeName>
        <fullName evidence="13 16">Uridine monophosphokinase</fullName>
    </alternativeName>
</protein>
<evidence type="ECO:0000256" key="12">
    <source>
        <dbReference type="ARBA" id="ARBA00030641"/>
    </source>
</evidence>
<dbReference type="InterPro" id="IPR027417">
    <property type="entry name" value="P-loop_NTPase"/>
</dbReference>
<dbReference type="NCBIfam" id="TIGR00235">
    <property type="entry name" value="udk"/>
    <property type="match status" value="1"/>
</dbReference>
<comment type="pathway">
    <text evidence="3 16 17">Pyrimidine metabolism; CTP biosynthesis via salvage pathway; CTP from cytidine: step 1/3.</text>
</comment>
<evidence type="ECO:0000256" key="13">
    <source>
        <dbReference type="ARBA" id="ARBA00031452"/>
    </source>
</evidence>
<dbReference type="NCBIfam" id="NF004018">
    <property type="entry name" value="PRK05480.1"/>
    <property type="match status" value="1"/>
</dbReference>
<evidence type="ECO:0000256" key="7">
    <source>
        <dbReference type="ARBA" id="ARBA00022490"/>
    </source>
</evidence>
<dbReference type="HAMAP" id="MF_00551">
    <property type="entry name" value="Uridine_kinase"/>
    <property type="match status" value="1"/>
</dbReference>
<dbReference type="UniPathway" id="UPA00574">
    <property type="reaction ID" value="UER00637"/>
</dbReference>
<name>A0A150NGG3_STRMT</name>
<evidence type="ECO:0000256" key="17">
    <source>
        <dbReference type="RuleBase" id="RU003825"/>
    </source>
</evidence>
<evidence type="ECO:0000256" key="3">
    <source>
        <dbReference type="ARBA" id="ARBA00004784"/>
    </source>
</evidence>
<reference evidence="19 20" key="1">
    <citation type="submission" date="2016-01" db="EMBL/GenBank/DDBJ databases">
        <title>Highly variable Streptococcus oralis 1 are common among viridans streptococci isolated from primates.</title>
        <authorList>
            <person name="Denapaite D."/>
            <person name="Rieger M."/>
            <person name="Koendgen S."/>
            <person name="Brueckner R."/>
            <person name="Ochigava I."/>
            <person name="Kappeler P."/>
            <person name="Maetz-Rensing K."/>
            <person name="Leendertz F."/>
        </authorList>
    </citation>
    <scope>NUCLEOTIDE SEQUENCE [LARGE SCALE GENOMIC DNA]</scope>
    <source>
        <strain evidence="19 20">M3-1</strain>
    </source>
</reference>
<dbReference type="UniPathway" id="UPA00579">
    <property type="reaction ID" value="UER00640"/>
</dbReference>
<evidence type="ECO:0000313" key="19">
    <source>
        <dbReference type="EMBL" id="KYF32524.1"/>
    </source>
</evidence>
<evidence type="ECO:0000256" key="8">
    <source>
        <dbReference type="ARBA" id="ARBA00022679"/>
    </source>
</evidence>
<evidence type="ECO:0000256" key="5">
    <source>
        <dbReference type="ARBA" id="ARBA00012137"/>
    </source>
</evidence>
<comment type="caution">
    <text evidence="19">The sequence shown here is derived from an EMBL/GenBank/DDBJ whole genome shotgun (WGS) entry which is preliminary data.</text>
</comment>
<organism evidence="19 20">
    <name type="scientific">Streptococcus mitis</name>
    <dbReference type="NCBI Taxonomy" id="28037"/>
    <lineage>
        <taxon>Bacteria</taxon>
        <taxon>Bacillati</taxon>
        <taxon>Bacillota</taxon>
        <taxon>Bacilli</taxon>
        <taxon>Lactobacillales</taxon>
        <taxon>Streptococcaceae</taxon>
        <taxon>Streptococcus</taxon>
        <taxon>Streptococcus mitis group</taxon>
    </lineage>
</organism>
<evidence type="ECO:0000256" key="11">
    <source>
        <dbReference type="ARBA" id="ARBA00022840"/>
    </source>
</evidence>
<comment type="similarity">
    <text evidence="4 16 17">Belongs to the uridine kinase family.</text>
</comment>
<evidence type="ECO:0000256" key="1">
    <source>
        <dbReference type="ARBA" id="ARBA00004496"/>
    </source>
</evidence>
<keyword evidence="8 16" id="KW-0808">Transferase</keyword>
<dbReference type="Gene3D" id="3.40.50.300">
    <property type="entry name" value="P-loop containing nucleotide triphosphate hydrolases"/>
    <property type="match status" value="1"/>
</dbReference>
<dbReference type="GO" id="GO:0005737">
    <property type="term" value="C:cytoplasm"/>
    <property type="evidence" value="ECO:0007669"/>
    <property type="project" value="UniProtKB-SubCell"/>
</dbReference>
<evidence type="ECO:0000256" key="9">
    <source>
        <dbReference type="ARBA" id="ARBA00022741"/>
    </source>
</evidence>
<dbReference type="EC" id="2.7.1.48" evidence="5 16"/>
<dbReference type="SUPFAM" id="SSF52540">
    <property type="entry name" value="P-loop containing nucleoside triphosphate hydrolases"/>
    <property type="match status" value="1"/>
</dbReference>
<evidence type="ECO:0000313" key="20">
    <source>
        <dbReference type="Proteomes" id="UP000075442"/>
    </source>
</evidence>
<dbReference type="GO" id="GO:0005524">
    <property type="term" value="F:ATP binding"/>
    <property type="evidence" value="ECO:0007669"/>
    <property type="project" value="UniProtKB-UniRule"/>
</dbReference>
<feature type="domain" description="Phosphoribulokinase/uridine kinase" evidence="18">
    <location>
        <begin position="7"/>
        <end position="192"/>
    </location>
</feature>
<evidence type="ECO:0000256" key="15">
    <source>
        <dbReference type="ARBA" id="ARBA00048909"/>
    </source>
</evidence>
<dbReference type="InterPro" id="IPR000764">
    <property type="entry name" value="Uridine_kinase-like"/>
</dbReference>
<evidence type="ECO:0000256" key="14">
    <source>
        <dbReference type="ARBA" id="ARBA00047436"/>
    </source>
</evidence>
<dbReference type="PATRIC" id="fig|28037.235.peg.2198"/>
<proteinExistence type="inferred from homology"/>
<accession>A0A150NGG3</accession>
<sequence>MQNRPIIIGVTGGSGGGKTSVSRAILSHFPDEKISMIEHDSYYKDQSHLTFEERVKTNYDHPFAFDTDLMIQQIKELLAGRPVDIPTYDYTEHTRSSKTYRQEPQDVFIVEGILVLEDKRLRDLMDIKIFVDTDDDVRIIRRIKRDMEERGRSLDSVIDQYLGVVKPMYHQFIEPTKRYADIVIPEGVSNTVAIDLLTTKIEKIFGRSSKQQIIRCGGLPPFLFFPHNGT</sequence>
<dbReference type="Pfam" id="PF00485">
    <property type="entry name" value="PRK"/>
    <property type="match status" value="1"/>
</dbReference>
<keyword evidence="7 16" id="KW-0963">Cytoplasm</keyword>
<evidence type="ECO:0000256" key="2">
    <source>
        <dbReference type="ARBA" id="ARBA00004690"/>
    </source>
</evidence>
<evidence type="ECO:0000256" key="6">
    <source>
        <dbReference type="ARBA" id="ARBA00021478"/>
    </source>
</evidence>
<comment type="pathway">
    <text evidence="2 16 17">Pyrimidine metabolism; UMP biosynthesis via salvage pathway; UMP from uridine: step 1/1.</text>
</comment>
<feature type="binding site" evidence="16">
    <location>
        <begin position="12"/>
        <end position="19"/>
    </location>
    <ligand>
        <name>ATP</name>
        <dbReference type="ChEBI" id="CHEBI:30616"/>
    </ligand>
</feature>
<dbReference type="EMBL" id="LROU01000144">
    <property type="protein sequence ID" value="KYF32524.1"/>
    <property type="molecule type" value="Genomic_DNA"/>
</dbReference>
<dbReference type="InterPro" id="IPR026008">
    <property type="entry name" value="Uridine_kinase"/>
</dbReference>
<dbReference type="GO" id="GO:0044211">
    <property type="term" value="P:CTP salvage"/>
    <property type="evidence" value="ECO:0007669"/>
    <property type="project" value="UniProtKB-UniRule"/>
</dbReference>
<evidence type="ECO:0000256" key="4">
    <source>
        <dbReference type="ARBA" id="ARBA00005408"/>
    </source>
</evidence>
<gene>
    <name evidence="16" type="primary">udk</name>
    <name evidence="19" type="ORF">SMIM3I_01454</name>
</gene>
<evidence type="ECO:0000259" key="18">
    <source>
        <dbReference type="Pfam" id="PF00485"/>
    </source>
</evidence>
<comment type="subcellular location">
    <subcellularLocation>
        <location evidence="1 16 17">Cytoplasm</location>
    </subcellularLocation>
</comment>
<dbReference type="InterPro" id="IPR006083">
    <property type="entry name" value="PRK/URK"/>
</dbReference>
<comment type="catalytic activity">
    <reaction evidence="15 16 17">
        <text>uridine + ATP = UMP + ADP + H(+)</text>
        <dbReference type="Rhea" id="RHEA:16825"/>
        <dbReference type="ChEBI" id="CHEBI:15378"/>
        <dbReference type="ChEBI" id="CHEBI:16704"/>
        <dbReference type="ChEBI" id="CHEBI:30616"/>
        <dbReference type="ChEBI" id="CHEBI:57865"/>
        <dbReference type="ChEBI" id="CHEBI:456216"/>
        <dbReference type="EC" id="2.7.1.48"/>
    </reaction>
</comment>
<keyword evidence="9 16" id="KW-0547">Nucleotide-binding</keyword>
<dbReference type="GO" id="GO:0044206">
    <property type="term" value="P:UMP salvage"/>
    <property type="evidence" value="ECO:0007669"/>
    <property type="project" value="UniProtKB-UniRule"/>
</dbReference>
<dbReference type="AlphaFoldDB" id="A0A150NGG3"/>
<evidence type="ECO:0000256" key="10">
    <source>
        <dbReference type="ARBA" id="ARBA00022777"/>
    </source>
</evidence>
<dbReference type="GO" id="GO:0004849">
    <property type="term" value="F:uridine kinase activity"/>
    <property type="evidence" value="ECO:0007669"/>
    <property type="project" value="UniProtKB-UniRule"/>
</dbReference>
<comment type="catalytic activity">
    <reaction evidence="14 17">
        <text>cytidine + ATP = CMP + ADP + H(+)</text>
        <dbReference type="Rhea" id="RHEA:24674"/>
        <dbReference type="ChEBI" id="CHEBI:15378"/>
        <dbReference type="ChEBI" id="CHEBI:17562"/>
        <dbReference type="ChEBI" id="CHEBI:30616"/>
        <dbReference type="ChEBI" id="CHEBI:60377"/>
        <dbReference type="ChEBI" id="CHEBI:456216"/>
        <dbReference type="EC" id="2.7.1.48"/>
    </reaction>
</comment>